<protein>
    <submittedName>
        <fullName evidence="2">Elongation factor Tu</fullName>
    </submittedName>
</protein>
<dbReference type="OrthoDB" id="30874at2157"/>
<evidence type="ECO:0000259" key="1">
    <source>
        <dbReference type="Pfam" id="PF03144"/>
    </source>
</evidence>
<dbReference type="Gene3D" id="2.40.30.10">
    <property type="entry name" value="Translation factors"/>
    <property type="match status" value="1"/>
</dbReference>
<dbReference type="SUPFAM" id="SSF50447">
    <property type="entry name" value="Translation proteins"/>
    <property type="match status" value="1"/>
</dbReference>
<keyword evidence="3" id="KW-1185">Reference proteome</keyword>
<dbReference type="PANTHER" id="PTHR43721">
    <property type="entry name" value="ELONGATION FACTOR TU-RELATED"/>
    <property type="match status" value="1"/>
</dbReference>
<accession>A0A7K4HKU0</accession>
<evidence type="ECO:0000313" key="2">
    <source>
        <dbReference type="EMBL" id="NVO65894.1"/>
    </source>
</evidence>
<dbReference type="InterPro" id="IPR009000">
    <property type="entry name" value="Transl_B-barrel_sf"/>
</dbReference>
<dbReference type="EMBL" id="JABXWR010000001">
    <property type="protein sequence ID" value="NVO65894.1"/>
    <property type="molecule type" value="Genomic_DNA"/>
</dbReference>
<dbReference type="Gene3D" id="3.40.50.300">
    <property type="entry name" value="P-loop containing nucleotide triphosphate hydrolases"/>
    <property type="match status" value="1"/>
</dbReference>
<dbReference type="AlphaFoldDB" id="A0A7K4HKU0"/>
<sequence length="317" mass="34363">MANLTVAVMGPAGYAKDLGKMGTSTDITFYNLKKGADTVTFIEPTRYPERLAPLFYAASLADAAIVVVDALNATFGECLLMLQAAGIGRGYLVLRNYISPDQIRPLLKGTVLEGYECMEDDAIALRDRLLDAAHQIGIERSLADRKKTCIVPIDHFFNVRGIGTVILGCVADGHLKKHDSLKVHPIGKTALVRSIQKHDDDFEDADTGDRVGLALKSVEAEELSRGYVLSNDSSLRSTTAISGRLDLVPFWKAPITEGMVLHIGHWMQFEPSRVVSASGGQVTLEMEKELVYLPGSKAVVTYLEGGNLRVAGTLTIS</sequence>
<evidence type="ECO:0000313" key="3">
    <source>
        <dbReference type="Proteomes" id="UP000570823"/>
    </source>
</evidence>
<dbReference type="RefSeq" id="WP_176787441.1">
    <property type="nucleotide sequence ID" value="NZ_JABXWR010000001.1"/>
</dbReference>
<comment type="caution">
    <text evidence="2">The sequence shown here is derived from an EMBL/GenBank/DDBJ whole genome shotgun (WGS) entry which is preliminary data.</text>
</comment>
<dbReference type="GO" id="GO:0003746">
    <property type="term" value="F:translation elongation factor activity"/>
    <property type="evidence" value="ECO:0007669"/>
    <property type="project" value="UniProtKB-KW"/>
</dbReference>
<dbReference type="GO" id="GO:0001514">
    <property type="term" value="P:selenocysteine incorporation"/>
    <property type="evidence" value="ECO:0007669"/>
    <property type="project" value="TreeGrafter"/>
</dbReference>
<feature type="domain" description="Translation elongation factor EFTu-like" evidence="1">
    <location>
        <begin position="163"/>
        <end position="229"/>
    </location>
</feature>
<dbReference type="Pfam" id="PF03144">
    <property type="entry name" value="GTP_EFTU_D2"/>
    <property type="match status" value="1"/>
</dbReference>
<dbReference type="GO" id="GO:0005525">
    <property type="term" value="F:GTP binding"/>
    <property type="evidence" value="ECO:0007669"/>
    <property type="project" value="InterPro"/>
</dbReference>
<keyword evidence="2" id="KW-0648">Protein biosynthesis</keyword>
<dbReference type="InterPro" id="IPR050055">
    <property type="entry name" value="EF-Tu_GTPase"/>
</dbReference>
<dbReference type="PANTHER" id="PTHR43721:SF11">
    <property type="entry name" value="SELENOCYSTEINE-SPECIFIC ELONGATION FACTOR"/>
    <property type="match status" value="1"/>
</dbReference>
<organism evidence="2 3">
    <name type="scientific">Methanofollis tationis</name>
    <dbReference type="NCBI Taxonomy" id="81417"/>
    <lineage>
        <taxon>Archaea</taxon>
        <taxon>Methanobacteriati</taxon>
        <taxon>Methanobacteriota</taxon>
        <taxon>Stenosarchaea group</taxon>
        <taxon>Methanomicrobia</taxon>
        <taxon>Methanomicrobiales</taxon>
        <taxon>Methanomicrobiaceae</taxon>
        <taxon>Methanofollis</taxon>
    </lineage>
</organism>
<keyword evidence="2" id="KW-0251">Elongation factor</keyword>
<gene>
    <name evidence="2" type="ORF">HWN36_00830</name>
</gene>
<name>A0A7K4HKU0_9EURY</name>
<dbReference type="InterPro" id="IPR027417">
    <property type="entry name" value="P-loop_NTPase"/>
</dbReference>
<proteinExistence type="predicted"/>
<dbReference type="InterPro" id="IPR004161">
    <property type="entry name" value="EFTu-like_2"/>
</dbReference>
<reference evidence="2 3" key="1">
    <citation type="submission" date="2020-06" db="EMBL/GenBank/DDBJ databases">
        <title>Methanofollis fontis sp. nov., a methanogen isolated from marine sediments near a cold seep at Four-Way Closure Ridge offshore southwestern Taiwan.</title>
        <authorList>
            <person name="Chen S.-C."/>
            <person name="Teng N.-H."/>
            <person name="Lin Y.-S."/>
            <person name="Lai M.-C."/>
            <person name="Chen H.-H."/>
            <person name="Wang C.-C."/>
        </authorList>
    </citation>
    <scope>NUCLEOTIDE SEQUENCE [LARGE SCALE GENOMIC DNA]</scope>
    <source>
        <strain evidence="2 3">DSM 2702</strain>
    </source>
</reference>
<dbReference type="Proteomes" id="UP000570823">
    <property type="component" value="Unassembled WGS sequence"/>
</dbReference>